<dbReference type="AlphaFoldDB" id="A0A090DVR7"/>
<evidence type="ECO:0000313" key="3">
    <source>
        <dbReference type="Proteomes" id="UP000046373"/>
    </source>
</evidence>
<evidence type="ECO:0000256" key="1">
    <source>
        <dbReference type="SAM" id="SignalP"/>
    </source>
</evidence>
<gene>
    <name evidence="2" type="ORF">MPLDJ20_110205</name>
</gene>
<evidence type="ECO:0000313" key="2">
    <source>
        <dbReference type="EMBL" id="CDX18797.1"/>
    </source>
</evidence>
<dbReference type="Proteomes" id="UP000046373">
    <property type="component" value="Unassembled WGS sequence"/>
</dbReference>
<feature type="chain" id="PRO_5001854444" evidence="1">
    <location>
        <begin position="27"/>
        <end position="167"/>
    </location>
</feature>
<protein>
    <submittedName>
        <fullName evidence="2">Uncharacterized protein</fullName>
    </submittedName>
</protein>
<dbReference type="EMBL" id="CCNB01000003">
    <property type="protein sequence ID" value="CDX18797.1"/>
    <property type="molecule type" value="Genomic_DNA"/>
</dbReference>
<feature type="signal peptide" evidence="1">
    <location>
        <begin position="1"/>
        <end position="26"/>
    </location>
</feature>
<name>A0A090DVR7_MESPL</name>
<keyword evidence="1" id="KW-0732">Signal</keyword>
<proteinExistence type="predicted"/>
<organism evidence="2 3">
    <name type="scientific">Mesorhizobium plurifarium</name>
    <dbReference type="NCBI Taxonomy" id="69974"/>
    <lineage>
        <taxon>Bacteria</taxon>
        <taxon>Pseudomonadati</taxon>
        <taxon>Pseudomonadota</taxon>
        <taxon>Alphaproteobacteria</taxon>
        <taxon>Hyphomicrobiales</taxon>
        <taxon>Phyllobacteriaceae</taxon>
        <taxon>Mesorhizobium</taxon>
    </lineage>
</organism>
<sequence>MRRIPAELVLAFFLPAALPVAFPAYAASCAWSAKMEEDEGGSVMMASVCSGPQGDAHLMLACFGKPVLSYDPGAAGGQLEPGVSADFTFKAGGKSLTKKLELEAMYHYFTTELSGPADPLLALLRGKGEVMVSADNYGVASFPLKGSGAAIGKVLAECGKGSGGEAD</sequence>
<accession>A0A090DVR7</accession>
<reference evidence="2 3" key="1">
    <citation type="submission" date="2014-08" db="EMBL/GenBank/DDBJ databases">
        <authorList>
            <person name="Moulin Lionel"/>
        </authorList>
    </citation>
    <scope>NUCLEOTIDE SEQUENCE [LARGE SCALE GENOMIC DNA]</scope>
</reference>